<accession>A0A7J7KTI9</accession>
<proteinExistence type="inferred from homology"/>
<sequence length="479" mass="53538">MNSLRGPAGTWREPSKPPSSTNGHSFGTLAGNQMSKLLAVPIPRKIGRELPFDYKLQPQANFPIIPPSPSYFLQPDIESETGRLIYCELEDAHIAGFVIGGEERLCLPPILHTILKEIDLAVINEACDSLQIHCSRCTTHQLRVLKHDKILPPHISSAGLIRKTDAERLCTLLLHNHKLAPITNPDLRVYPQLTTTCLPVYHECFGEGHGFLHTEMYNSPYARCISCADCEKLFSPERFVTHTHFNQENKICHWGFNRRNWRHYLLLSEDEICDDDMVRMTEAFEKILDKFRNSNNSRKRKPVVAETNTEGNRHLPPPSSNLATSANNSPSIKRRCNRPPMKAYQYVQGCPAIENPEAIVSSSDKHLYNKHFVPNVCIKAGSPVGTDSPTGTNSAGSSPQEESLALDLSSPTSCERRMPVVSTDPTGGDGSDVPERKETDTADKVQMEEDFVDVESSDGDTKSNQKLPRLLTVYLRAQC</sequence>
<dbReference type="GO" id="GO:0005634">
    <property type="term" value="C:nucleus"/>
    <property type="evidence" value="ECO:0007669"/>
    <property type="project" value="TreeGrafter"/>
</dbReference>
<dbReference type="InterPro" id="IPR003380">
    <property type="entry name" value="SKI/SNO/DAC"/>
</dbReference>
<gene>
    <name evidence="4" type="ORF">EB796_000202</name>
</gene>
<dbReference type="GO" id="GO:0046332">
    <property type="term" value="F:SMAD binding"/>
    <property type="evidence" value="ECO:0007669"/>
    <property type="project" value="InterPro"/>
</dbReference>
<dbReference type="InterPro" id="IPR010919">
    <property type="entry name" value="SAND-like_dom_sf"/>
</dbReference>
<name>A0A7J7KTI9_BUGNE</name>
<dbReference type="GO" id="GO:0005667">
    <property type="term" value="C:transcription regulator complex"/>
    <property type="evidence" value="ECO:0007669"/>
    <property type="project" value="TreeGrafter"/>
</dbReference>
<feature type="region of interest" description="Disordered" evidence="2">
    <location>
        <begin position="383"/>
        <end position="464"/>
    </location>
</feature>
<dbReference type="EMBL" id="VXIV02000037">
    <property type="protein sequence ID" value="KAF6041487.1"/>
    <property type="molecule type" value="Genomic_DNA"/>
</dbReference>
<comment type="caution">
    <text evidence="4">The sequence shown here is derived from an EMBL/GenBank/DDBJ whole genome shotgun (WGS) entry which is preliminary data.</text>
</comment>
<dbReference type="AlphaFoldDB" id="A0A7J7KTI9"/>
<dbReference type="GO" id="GO:0005737">
    <property type="term" value="C:cytoplasm"/>
    <property type="evidence" value="ECO:0007669"/>
    <property type="project" value="TreeGrafter"/>
</dbReference>
<feature type="compositionally biased region" description="Basic and acidic residues" evidence="2">
    <location>
        <begin position="433"/>
        <end position="447"/>
    </location>
</feature>
<dbReference type="PANTHER" id="PTHR10005:SF25">
    <property type="entry name" value="SNO ONCOGENE, ISOFORM B"/>
    <property type="match status" value="1"/>
</dbReference>
<keyword evidence="5" id="KW-1185">Reference proteome</keyword>
<dbReference type="InterPro" id="IPR014890">
    <property type="entry name" value="c-SKI_SMAD4-bd_dom"/>
</dbReference>
<dbReference type="InterPro" id="IPR037000">
    <property type="entry name" value="Ski_DNA-bd_sf"/>
</dbReference>
<dbReference type="GO" id="GO:0000978">
    <property type="term" value="F:RNA polymerase II cis-regulatory region sequence-specific DNA binding"/>
    <property type="evidence" value="ECO:0007669"/>
    <property type="project" value="TreeGrafter"/>
</dbReference>
<dbReference type="OrthoDB" id="3938623at2759"/>
<dbReference type="InterPro" id="IPR009061">
    <property type="entry name" value="DNA-bd_dom_put_sf"/>
</dbReference>
<dbReference type="Proteomes" id="UP000593567">
    <property type="component" value="Unassembled WGS sequence"/>
</dbReference>
<comment type="similarity">
    <text evidence="1">Belongs to the SKI family.</text>
</comment>
<evidence type="ECO:0000256" key="1">
    <source>
        <dbReference type="ARBA" id="ARBA00009513"/>
    </source>
</evidence>
<feature type="compositionally biased region" description="Polar residues" evidence="2">
    <location>
        <begin position="320"/>
        <end position="331"/>
    </location>
</feature>
<dbReference type="Pfam" id="PF02437">
    <property type="entry name" value="Ski_Sno_DHD"/>
    <property type="match status" value="1"/>
</dbReference>
<dbReference type="SUPFAM" id="SSF46955">
    <property type="entry name" value="Putative DNA-binding domain"/>
    <property type="match status" value="1"/>
</dbReference>
<dbReference type="Gene3D" id="3.10.390.10">
    <property type="entry name" value="SAND domain-like"/>
    <property type="match status" value="1"/>
</dbReference>
<feature type="domain" description="c-SKI SMAD4-binding" evidence="3">
    <location>
        <begin position="197"/>
        <end position="292"/>
    </location>
</feature>
<organism evidence="4 5">
    <name type="scientific">Bugula neritina</name>
    <name type="common">Brown bryozoan</name>
    <name type="synonym">Sertularia neritina</name>
    <dbReference type="NCBI Taxonomy" id="10212"/>
    <lineage>
        <taxon>Eukaryota</taxon>
        <taxon>Metazoa</taxon>
        <taxon>Spiralia</taxon>
        <taxon>Lophotrochozoa</taxon>
        <taxon>Bryozoa</taxon>
        <taxon>Gymnolaemata</taxon>
        <taxon>Cheilostomatida</taxon>
        <taxon>Flustrina</taxon>
        <taxon>Buguloidea</taxon>
        <taxon>Bugulidae</taxon>
        <taxon>Bugula</taxon>
    </lineage>
</organism>
<dbReference type="GO" id="GO:0000981">
    <property type="term" value="F:DNA-binding transcription factor activity, RNA polymerase II-specific"/>
    <property type="evidence" value="ECO:0007669"/>
    <property type="project" value="TreeGrafter"/>
</dbReference>
<evidence type="ECO:0000313" key="4">
    <source>
        <dbReference type="EMBL" id="KAF6041487.1"/>
    </source>
</evidence>
<dbReference type="PANTHER" id="PTHR10005">
    <property type="entry name" value="SKI ONCOGENE-RELATED"/>
    <property type="match status" value="1"/>
</dbReference>
<evidence type="ECO:0000313" key="5">
    <source>
        <dbReference type="Proteomes" id="UP000593567"/>
    </source>
</evidence>
<evidence type="ECO:0000259" key="3">
    <source>
        <dbReference type="SMART" id="SM01046"/>
    </source>
</evidence>
<dbReference type="SMART" id="SM01046">
    <property type="entry name" value="c-SKI_SMAD_bind"/>
    <property type="match status" value="1"/>
</dbReference>
<protein>
    <submittedName>
        <fullName evidence="4">SKI</fullName>
    </submittedName>
</protein>
<dbReference type="Pfam" id="PF08782">
    <property type="entry name" value="c-SKI_SMAD_bind"/>
    <property type="match status" value="1"/>
</dbReference>
<feature type="compositionally biased region" description="Polar residues" evidence="2">
    <location>
        <begin position="385"/>
        <end position="401"/>
    </location>
</feature>
<dbReference type="Gene3D" id="3.10.260.20">
    <property type="entry name" value="Ski"/>
    <property type="match status" value="1"/>
</dbReference>
<feature type="region of interest" description="Disordered" evidence="2">
    <location>
        <begin position="1"/>
        <end position="26"/>
    </location>
</feature>
<feature type="compositionally biased region" description="Acidic residues" evidence="2">
    <location>
        <begin position="448"/>
        <end position="458"/>
    </location>
</feature>
<reference evidence="4" key="1">
    <citation type="submission" date="2020-06" db="EMBL/GenBank/DDBJ databases">
        <title>Draft genome of Bugula neritina, a colonial animal packing powerful symbionts and potential medicines.</title>
        <authorList>
            <person name="Rayko M."/>
        </authorList>
    </citation>
    <scope>NUCLEOTIDE SEQUENCE [LARGE SCALE GENOMIC DNA]</scope>
    <source>
        <strain evidence="4">Kwan_BN1</strain>
    </source>
</reference>
<feature type="region of interest" description="Disordered" evidence="2">
    <location>
        <begin position="297"/>
        <end position="337"/>
    </location>
</feature>
<dbReference type="GO" id="GO:0030514">
    <property type="term" value="P:negative regulation of BMP signaling pathway"/>
    <property type="evidence" value="ECO:0007669"/>
    <property type="project" value="TreeGrafter"/>
</dbReference>
<dbReference type="SUPFAM" id="SSF63763">
    <property type="entry name" value="SAND domain-like"/>
    <property type="match status" value="1"/>
</dbReference>
<dbReference type="InterPro" id="IPR023216">
    <property type="entry name" value="Tscrpt_reg_SKI_SnoN"/>
</dbReference>
<evidence type="ECO:0000256" key="2">
    <source>
        <dbReference type="SAM" id="MobiDB-lite"/>
    </source>
</evidence>